<reference evidence="1 2" key="1">
    <citation type="journal article" date="2018" name="Nat. Biotechnol.">
        <title>A standardized bacterial taxonomy based on genome phylogeny substantially revises the tree of life.</title>
        <authorList>
            <person name="Parks D.H."/>
            <person name="Chuvochina M."/>
            <person name="Waite D.W."/>
            <person name="Rinke C."/>
            <person name="Skarshewski A."/>
            <person name="Chaumeil P.A."/>
            <person name="Hugenholtz P."/>
        </authorList>
    </citation>
    <scope>NUCLEOTIDE SEQUENCE [LARGE SCALE GENOMIC DNA]</scope>
    <source>
        <strain evidence="1">UBA9667</strain>
    </source>
</reference>
<protein>
    <submittedName>
        <fullName evidence="1">Uncharacterized protein</fullName>
    </submittedName>
</protein>
<dbReference type="Proteomes" id="UP000263098">
    <property type="component" value="Unassembled WGS sequence"/>
</dbReference>
<organism evidence="1 2">
    <name type="scientific">Bacteroides graminisolvens</name>
    <dbReference type="NCBI Taxonomy" id="477666"/>
    <lineage>
        <taxon>Bacteria</taxon>
        <taxon>Pseudomonadati</taxon>
        <taxon>Bacteroidota</taxon>
        <taxon>Bacteroidia</taxon>
        <taxon>Bacteroidales</taxon>
        <taxon>Bacteroidaceae</taxon>
        <taxon>Bacteroides</taxon>
    </lineage>
</organism>
<gene>
    <name evidence="1" type="ORF">DHW31_08365</name>
</gene>
<accession>A0A3D2SIQ6</accession>
<proteinExistence type="predicted"/>
<dbReference type="AlphaFoldDB" id="A0A3D2SIQ6"/>
<sequence length="174" mass="20333">MKRIIFILHIVLLFIGCKGLFDRKDDELSFVKTPNTSDKIRLDGYYYNYDFVSTHIVTYFFYRNGIVLFWGTTNSIEHFEEILNDEMVVNKIRAHKSSWGLYQLNNDTIITNGLFVYPGELRLISNISKGIILNDTTIMFNSSVKSNNSVRLRNDTLHFKQFSPKPDSTNVFIR</sequence>
<dbReference type="EMBL" id="DPVG01000300">
    <property type="protein sequence ID" value="HCK24776.1"/>
    <property type="molecule type" value="Genomic_DNA"/>
</dbReference>
<evidence type="ECO:0000313" key="1">
    <source>
        <dbReference type="EMBL" id="HCK24776.1"/>
    </source>
</evidence>
<name>A0A3D2SIQ6_9BACE</name>
<comment type="caution">
    <text evidence="1">The sequence shown here is derived from an EMBL/GenBank/DDBJ whole genome shotgun (WGS) entry which is preliminary data.</text>
</comment>
<evidence type="ECO:0000313" key="2">
    <source>
        <dbReference type="Proteomes" id="UP000263098"/>
    </source>
</evidence>
<dbReference type="PROSITE" id="PS51257">
    <property type="entry name" value="PROKAR_LIPOPROTEIN"/>
    <property type="match status" value="1"/>
</dbReference>